<dbReference type="Gene3D" id="1.20.1330.10">
    <property type="entry name" value="f41 fragment of flagellin, N-terminal domain"/>
    <property type="match status" value="1"/>
</dbReference>
<dbReference type="AlphaFoldDB" id="A0A316GGJ5"/>
<comment type="subcellular location">
    <subcellularLocation>
        <location evidence="3">Secreted</location>
    </subcellularLocation>
    <subcellularLocation>
        <location evidence="3">Bacterial flagellum</location>
    </subcellularLocation>
</comment>
<organism evidence="6 7">
    <name type="scientific">Roseicyclus mahoneyensis</name>
    <dbReference type="NCBI Taxonomy" id="164332"/>
    <lineage>
        <taxon>Bacteria</taxon>
        <taxon>Pseudomonadati</taxon>
        <taxon>Pseudomonadota</taxon>
        <taxon>Alphaproteobacteria</taxon>
        <taxon>Rhodobacterales</taxon>
        <taxon>Roseobacteraceae</taxon>
        <taxon>Roseicyclus</taxon>
    </lineage>
</organism>
<dbReference type="Proteomes" id="UP000245708">
    <property type="component" value="Unassembled WGS sequence"/>
</dbReference>
<comment type="function">
    <text evidence="3">Flagellin is the subunit protein which polymerizes to form the filaments of bacterial flagella.</text>
</comment>
<comment type="caution">
    <text evidence="6">The sequence shown here is derived from an EMBL/GenBank/DDBJ whole genome shotgun (WGS) entry which is preliminary data.</text>
</comment>
<feature type="domain" description="Flagellin N-terminal" evidence="4">
    <location>
        <begin position="4"/>
        <end position="137"/>
    </location>
</feature>
<evidence type="ECO:0000313" key="7">
    <source>
        <dbReference type="Proteomes" id="UP000245708"/>
    </source>
</evidence>
<accession>A0A316GGJ5</accession>
<keyword evidence="6" id="KW-0966">Cell projection</keyword>
<feature type="domain" description="Flagellin C-terminal" evidence="5">
    <location>
        <begin position="429"/>
        <end position="514"/>
    </location>
</feature>
<dbReference type="PANTHER" id="PTHR42792">
    <property type="entry name" value="FLAGELLIN"/>
    <property type="match status" value="1"/>
</dbReference>
<evidence type="ECO:0000256" key="3">
    <source>
        <dbReference type="RuleBase" id="RU362073"/>
    </source>
</evidence>
<reference evidence="6 7" key="1">
    <citation type="submission" date="2018-05" db="EMBL/GenBank/DDBJ databases">
        <title>Genomic Encyclopedia of Type Strains, Phase IV (KMG-IV): sequencing the most valuable type-strain genomes for metagenomic binning, comparative biology and taxonomic classification.</title>
        <authorList>
            <person name="Goeker M."/>
        </authorList>
    </citation>
    <scope>NUCLEOTIDE SEQUENCE [LARGE SCALE GENOMIC DNA]</scope>
    <source>
        <strain evidence="6 7">DSM 16097</strain>
    </source>
</reference>
<keyword evidence="7" id="KW-1185">Reference proteome</keyword>
<evidence type="ECO:0000313" key="6">
    <source>
        <dbReference type="EMBL" id="PWK59789.1"/>
    </source>
</evidence>
<name>A0A316GGJ5_9RHOB</name>
<gene>
    <name evidence="6" type="ORF">C7455_10675</name>
</gene>
<evidence type="ECO:0000259" key="4">
    <source>
        <dbReference type="Pfam" id="PF00669"/>
    </source>
</evidence>
<evidence type="ECO:0000256" key="1">
    <source>
        <dbReference type="ARBA" id="ARBA00005709"/>
    </source>
</evidence>
<dbReference type="PANTHER" id="PTHR42792:SF2">
    <property type="entry name" value="FLAGELLIN"/>
    <property type="match status" value="1"/>
</dbReference>
<protein>
    <recommendedName>
        <fullName evidence="3">Flagellin</fullName>
    </recommendedName>
</protein>
<keyword evidence="6" id="KW-0969">Cilium</keyword>
<dbReference type="Pfam" id="PF00669">
    <property type="entry name" value="Flagellin_N"/>
    <property type="match status" value="1"/>
</dbReference>
<dbReference type="OrthoDB" id="8328560at2"/>
<dbReference type="SUPFAM" id="SSF64518">
    <property type="entry name" value="Phase 1 flagellin"/>
    <property type="match status" value="1"/>
</dbReference>
<evidence type="ECO:0000259" key="5">
    <source>
        <dbReference type="Pfam" id="PF00700"/>
    </source>
</evidence>
<dbReference type="InterPro" id="IPR001029">
    <property type="entry name" value="Flagellin_N"/>
</dbReference>
<dbReference type="GO" id="GO:0009288">
    <property type="term" value="C:bacterial-type flagellum"/>
    <property type="evidence" value="ECO:0007669"/>
    <property type="project" value="UniProtKB-SubCell"/>
</dbReference>
<dbReference type="InterPro" id="IPR046358">
    <property type="entry name" value="Flagellin_C"/>
</dbReference>
<keyword evidence="3" id="KW-0964">Secreted</keyword>
<dbReference type="InterPro" id="IPR001492">
    <property type="entry name" value="Flagellin"/>
</dbReference>
<dbReference type="Pfam" id="PF00700">
    <property type="entry name" value="Flagellin_C"/>
    <property type="match status" value="1"/>
</dbReference>
<sequence>MSSILTNTSAMVALQTLKSVNSNLQKTQGEISTGKSVASARDNSAVWAISKVMESDVKGFKGISDSLSLGESTVAVARTAAETVTDLLTDIKGKIVAAQEENVDRGKIQTDIAALRDQITSVVNAAQFNGLNLVKGTEDMNILSSLDRSGSGTVAAANITVARQDLSTAAGTFGTAETDLNSAGFATVGTGTTNSAAMRATTGSSLQIGITAANSESYNITIDGNEFSFTSDADATAAEIQEGFAAAINARGIEGLSVDIGTAGKIILRNTNAFSDLNVTATAGTPGNLIAEEINGVAVPGADANAQQSLVQRATSVNFSASAAVEEGRGFRINLGSDNFTYVAGKGETMEDVARGLKTAIDSARVEGLTAQVQFNSDTNSWQLAVDDAETGGQTLTLVANTGTGAASGGLFGLDNIDVRTNAGADAALDNIETLIQNSIDAAAAFGSAEGRIETQSNFVSKLIDSLKAGIGTLVDANMEEASARLQALQVQQQLATQSLSIANQAPQNILALFR</sequence>
<dbReference type="GO" id="GO:0005198">
    <property type="term" value="F:structural molecule activity"/>
    <property type="evidence" value="ECO:0007669"/>
    <property type="project" value="UniProtKB-UniRule"/>
</dbReference>
<dbReference type="EMBL" id="QGGW01000006">
    <property type="protein sequence ID" value="PWK59789.1"/>
    <property type="molecule type" value="Genomic_DNA"/>
</dbReference>
<proteinExistence type="inferred from homology"/>
<keyword evidence="2 3" id="KW-0975">Bacterial flagellum</keyword>
<comment type="similarity">
    <text evidence="1 3">Belongs to the bacterial flagellin family.</text>
</comment>
<keyword evidence="6" id="KW-0282">Flagellum</keyword>
<evidence type="ECO:0000256" key="2">
    <source>
        <dbReference type="ARBA" id="ARBA00023143"/>
    </source>
</evidence>
<dbReference type="RefSeq" id="WP_109668837.1">
    <property type="nucleotide sequence ID" value="NZ_QGGW01000006.1"/>
</dbReference>
<dbReference type="GO" id="GO:0005576">
    <property type="term" value="C:extracellular region"/>
    <property type="evidence" value="ECO:0007669"/>
    <property type="project" value="UniProtKB-SubCell"/>
</dbReference>